<evidence type="ECO:0000256" key="1">
    <source>
        <dbReference type="ARBA" id="ARBA00023125"/>
    </source>
</evidence>
<keyword evidence="1" id="KW-0238">DNA-binding</keyword>
<dbReference type="STRING" id="1074467.JP39_01100"/>
<keyword evidence="2" id="KW-1133">Transmembrane helix</keyword>
<feature type="domain" description="HTH tetR-type" evidence="3">
    <location>
        <begin position="17"/>
        <end position="53"/>
    </location>
</feature>
<organism evidence="5 6">
    <name type="scientific">Companilactobacillus heilongjiangensis</name>
    <dbReference type="NCBI Taxonomy" id="1074467"/>
    <lineage>
        <taxon>Bacteria</taxon>
        <taxon>Bacillati</taxon>
        <taxon>Bacillota</taxon>
        <taxon>Bacilli</taxon>
        <taxon>Lactobacillales</taxon>
        <taxon>Lactobacillaceae</taxon>
        <taxon>Companilactobacillus</taxon>
    </lineage>
</organism>
<feature type="transmembrane region" description="Helical" evidence="2">
    <location>
        <begin position="135"/>
        <end position="152"/>
    </location>
</feature>
<dbReference type="InterPro" id="IPR039532">
    <property type="entry name" value="TetR_C_Firmicutes"/>
</dbReference>
<keyword evidence="2" id="KW-0472">Membrane</keyword>
<evidence type="ECO:0000313" key="5">
    <source>
        <dbReference type="EMBL" id="ALB28087.1"/>
    </source>
</evidence>
<dbReference type="SUPFAM" id="SSF46689">
    <property type="entry name" value="Homeodomain-like"/>
    <property type="match status" value="1"/>
</dbReference>
<dbReference type="AlphaFoldDB" id="A0A0K2L9V9"/>
<evidence type="ECO:0000259" key="3">
    <source>
        <dbReference type="Pfam" id="PF00440"/>
    </source>
</evidence>
<sequence>MSSDTKNVLRASLCAALHHKPIDKITIKDVVSECNLTRQTFYNHFSDIYDLVEYSASLVAKEALDNKSDYDNWQEGFYQVMVLIKDNHRLAKNVYLSVYRDVMHKYIYEVIYKYIIEIVEKQAIGMNVDQKHKNFIAHFYTLAFISLIFEWVNNDMKEDPQDIVNELAVLVQGDFQKALTKYAK</sequence>
<accession>A0A0K2L9V9</accession>
<dbReference type="Pfam" id="PF00440">
    <property type="entry name" value="TetR_N"/>
    <property type="match status" value="1"/>
</dbReference>
<dbReference type="KEGG" id="lhi:JP39_01100"/>
<name>A0A0K2L9V9_9LACO</name>
<proteinExistence type="predicted"/>
<dbReference type="GO" id="GO:0003677">
    <property type="term" value="F:DNA binding"/>
    <property type="evidence" value="ECO:0007669"/>
    <property type="project" value="UniProtKB-KW"/>
</dbReference>
<dbReference type="PANTHER" id="PTHR43479:SF7">
    <property type="entry name" value="TETR-FAMILY TRANSCRIPTIONAL REGULATOR"/>
    <property type="match status" value="1"/>
</dbReference>
<dbReference type="OrthoDB" id="9810250at2"/>
<reference evidence="5 6" key="1">
    <citation type="submission" date="2015-08" db="EMBL/GenBank/DDBJ databases">
        <title>Genomic sequence of Lactobacillus heilongjiangensis DSM 28069, isolated from Chinese traditional pickle.</title>
        <authorList>
            <person name="Jiang X."/>
            <person name="Zheng B."/>
            <person name="Cheng H."/>
        </authorList>
    </citation>
    <scope>NUCLEOTIDE SEQUENCE [LARGE SCALE GENOMIC DNA]</scope>
    <source>
        <strain evidence="5 6">DSM 28069</strain>
    </source>
</reference>
<dbReference type="Pfam" id="PF14278">
    <property type="entry name" value="TetR_C_8"/>
    <property type="match status" value="1"/>
</dbReference>
<keyword evidence="2" id="KW-0812">Transmembrane</keyword>
<dbReference type="InterPro" id="IPR050624">
    <property type="entry name" value="HTH-type_Tx_Regulator"/>
</dbReference>
<evidence type="ECO:0000256" key="2">
    <source>
        <dbReference type="SAM" id="Phobius"/>
    </source>
</evidence>
<dbReference type="InterPro" id="IPR001647">
    <property type="entry name" value="HTH_TetR"/>
</dbReference>
<evidence type="ECO:0000313" key="6">
    <source>
        <dbReference type="Proteomes" id="UP000061546"/>
    </source>
</evidence>
<dbReference type="InterPro" id="IPR009057">
    <property type="entry name" value="Homeodomain-like_sf"/>
</dbReference>
<dbReference type="PANTHER" id="PTHR43479">
    <property type="entry name" value="ACREF/ENVCD OPERON REPRESSOR-RELATED"/>
    <property type="match status" value="1"/>
</dbReference>
<feature type="domain" description="Transcriptional regulator TetR C-terminal Firmicutes type" evidence="4">
    <location>
        <begin position="71"/>
        <end position="172"/>
    </location>
</feature>
<dbReference type="Proteomes" id="UP000061546">
    <property type="component" value="Chromosome"/>
</dbReference>
<dbReference type="EMBL" id="CP012559">
    <property type="protein sequence ID" value="ALB28087.1"/>
    <property type="molecule type" value="Genomic_DNA"/>
</dbReference>
<dbReference type="RefSeq" id="WP_041501550.1">
    <property type="nucleotide sequence ID" value="NZ_BJDV01000009.1"/>
</dbReference>
<keyword evidence="6" id="KW-1185">Reference proteome</keyword>
<evidence type="ECO:0000259" key="4">
    <source>
        <dbReference type="Pfam" id="PF14278"/>
    </source>
</evidence>
<gene>
    <name evidence="5" type="ORF">JP39_01100</name>
</gene>
<protein>
    <submittedName>
        <fullName evidence="5">TetR family transcriptional regulator</fullName>
    </submittedName>
</protein>
<dbReference type="Gene3D" id="1.10.357.10">
    <property type="entry name" value="Tetracycline Repressor, domain 2"/>
    <property type="match status" value="1"/>
</dbReference>